<comment type="caution">
    <text evidence="2">The sequence shown here is derived from an EMBL/GenBank/DDBJ whole genome shotgun (WGS) entry which is preliminary data.</text>
</comment>
<evidence type="ECO:0000313" key="2">
    <source>
        <dbReference type="EMBL" id="MBB4142293.1"/>
    </source>
</evidence>
<keyword evidence="1" id="KW-0732">Signal</keyword>
<dbReference type="Proteomes" id="UP000519897">
    <property type="component" value="Unassembled WGS sequence"/>
</dbReference>
<dbReference type="AlphaFoldDB" id="A0A7W6LDH2"/>
<protein>
    <recommendedName>
        <fullName evidence="4">DUF3828 domain-containing protein</fullName>
    </recommendedName>
</protein>
<reference evidence="2 3" key="1">
    <citation type="submission" date="2020-08" db="EMBL/GenBank/DDBJ databases">
        <title>Genomic Encyclopedia of Type Strains, Phase IV (KMG-IV): sequencing the most valuable type-strain genomes for metagenomic binning, comparative biology and taxonomic classification.</title>
        <authorList>
            <person name="Goeker M."/>
        </authorList>
    </citation>
    <scope>NUCLEOTIDE SEQUENCE [LARGE SCALE GENOMIC DNA]</scope>
    <source>
        <strain evidence="2 3">DSM 29514</strain>
    </source>
</reference>
<organism evidence="2 3">
    <name type="scientific">Rhizobium rhizoryzae</name>
    <dbReference type="NCBI Taxonomy" id="451876"/>
    <lineage>
        <taxon>Bacteria</taxon>
        <taxon>Pseudomonadati</taxon>
        <taxon>Pseudomonadota</taxon>
        <taxon>Alphaproteobacteria</taxon>
        <taxon>Hyphomicrobiales</taxon>
        <taxon>Rhizobiaceae</taxon>
        <taxon>Rhizobium/Agrobacterium group</taxon>
        <taxon>Rhizobium</taxon>
    </lineage>
</organism>
<feature type="chain" id="PRO_5030921169" description="DUF3828 domain-containing protein" evidence="1">
    <location>
        <begin position="23"/>
        <end position="170"/>
    </location>
</feature>
<evidence type="ECO:0000313" key="3">
    <source>
        <dbReference type="Proteomes" id="UP000519897"/>
    </source>
</evidence>
<dbReference type="EMBL" id="JACIEC010000001">
    <property type="protein sequence ID" value="MBB4142293.1"/>
    <property type="molecule type" value="Genomic_DNA"/>
</dbReference>
<keyword evidence="3" id="KW-1185">Reference proteome</keyword>
<evidence type="ECO:0000256" key="1">
    <source>
        <dbReference type="SAM" id="SignalP"/>
    </source>
</evidence>
<accession>A0A7W6LDH2</accession>
<dbReference type="RefSeq" id="WP_062554627.1">
    <property type="nucleotide sequence ID" value="NZ_CP049250.1"/>
</dbReference>
<name>A0A7W6LDH2_9HYPH</name>
<feature type="signal peptide" evidence="1">
    <location>
        <begin position="1"/>
        <end position="22"/>
    </location>
</feature>
<proteinExistence type="predicted"/>
<sequence length="170" mass="19035">MYYLRFAYVAASLLGFAAAASANEPLDPVKAVMEVAVKGKGEYFDPNSLMALYSLAFTRDMVAAMLKTKEKDGEMLLDYDPVIGGQDNCQLKNVTYKQGQQKGKKVTVRVEFSAMGCFGDKSVRRVDFDLVQEGYAVPTQWYFVDDIRHVEKDGKTTMSLRQQLKEMAAN</sequence>
<gene>
    <name evidence="2" type="ORF">GGQ72_000792</name>
</gene>
<evidence type="ECO:0008006" key="4">
    <source>
        <dbReference type="Google" id="ProtNLM"/>
    </source>
</evidence>